<dbReference type="SUPFAM" id="SSF55073">
    <property type="entry name" value="Nucleotide cyclase"/>
    <property type="match status" value="1"/>
</dbReference>
<dbReference type="PANTHER" id="PTHR43081">
    <property type="entry name" value="ADENYLATE CYCLASE, TERMINAL-DIFFERENTIATION SPECIFIC-RELATED"/>
    <property type="match status" value="1"/>
</dbReference>
<comment type="caution">
    <text evidence="2">The sequence shown here is derived from an EMBL/GenBank/DDBJ whole genome shotgun (WGS) entry which is preliminary data.</text>
</comment>
<dbReference type="PANTHER" id="PTHR43081:SF1">
    <property type="entry name" value="ADENYLATE CYCLASE, TERMINAL-DIFFERENTIATION SPECIFIC"/>
    <property type="match status" value="1"/>
</dbReference>
<dbReference type="CDD" id="cd07302">
    <property type="entry name" value="CHD"/>
    <property type="match status" value="1"/>
</dbReference>
<keyword evidence="3" id="KW-1185">Reference proteome</keyword>
<dbReference type="Gene3D" id="3.30.70.1230">
    <property type="entry name" value="Nucleotide cyclase"/>
    <property type="match status" value="1"/>
</dbReference>
<feature type="domain" description="Guanylate cyclase" evidence="1">
    <location>
        <begin position="346"/>
        <end position="486"/>
    </location>
</feature>
<dbReference type="Pfam" id="PF00211">
    <property type="entry name" value="Guanylate_cyc"/>
    <property type="match status" value="1"/>
</dbReference>
<dbReference type="InterPro" id="IPR050697">
    <property type="entry name" value="Adenylyl/Guanylyl_Cyclase_3/4"/>
</dbReference>
<dbReference type="InterPro" id="IPR029787">
    <property type="entry name" value="Nucleotide_cyclase"/>
</dbReference>
<dbReference type="PROSITE" id="PS50125">
    <property type="entry name" value="GUANYLATE_CYCLASE_2"/>
    <property type="match status" value="1"/>
</dbReference>
<name>A0ABT3ZU21_9BACT</name>
<dbReference type="Proteomes" id="UP001207654">
    <property type="component" value="Unassembled WGS sequence"/>
</dbReference>
<organism evidence="2 3">
    <name type="scientific">Archangium lansingense</name>
    <dbReference type="NCBI Taxonomy" id="2995310"/>
    <lineage>
        <taxon>Bacteria</taxon>
        <taxon>Pseudomonadati</taxon>
        <taxon>Myxococcota</taxon>
        <taxon>Myxococcia</taxon>
        <taxon>Myxococcales</taxon>
        <taxon>Cystobacterineae</taxon>
        <taxon>Archangiaceae</taxon>
        <taxon>Archangium</taxon>
    </lineage>
</organism>
<dbReference type="SMART" id="SM00044">
    <property type="entry name" value="CYCc"/>
    <property type="match status" value="1"/>
</dbReference>
<accession>A0ABT3ZU21</accession>
<evidence type="ECO:0000313" key="3">
    <source>
        <dbReference type="Proteomes" id="UP001207654"/>
    </source>
</evidence>
<sequence length="541" mass="60430">MTATRTTPESTETGLEELRMLHALNREVDSLIEECIREQYSLAQTFQRILPAVLRELGAQGIAVTTRNEELAEQTFHTGDFGGVFPGPLLTGPHGTRREGDGTVVSQTLDVMGQTVGLIGLYLVGDHTRPEQAQRLERMLDTVAEQLDTVLLLVHSASEKQELILRLNQLLANPVFEAGMDQVVLTLAQRVRVPGFLLVYRDAVRHSVLHYRAYRHGHLEYDSGDKPSAELDTVLREHGAELLRPGEERLKQALGQPRVMEAVLISGHLQSQQLGRILLWSGEEGFSSQTMDLVRVLASTLSQRLVDYNRERTHLSKFFPADTIDELLQVPDYAARYLVGRDEEVGILFADLNGFTRLCEQLESPARIGRFVDRWSERMVELLWRHGGVFDKMVGDCIIGLFGPPFFRDSRRERAEALVRAACDIQRTTAAMSADPEVRTICERVGMPGLGVAVGLNLAPTLCGLFGPNQDYTGFSTGMNQTARLQSLAGFREMLVMEPVKQALEGSQDPVIQSLRYGELTETPVKNVAKPLRHHRLHLPD</sequence>
<evidence type="ECO:0000313" key="2">
    <source>
        <dbReference type="EMBL" id="MCY1072898.1"/>
    </source>
</evidence>
<evidence type="ECO:0000259" key="1">
    <source>
        <dbReference type="PROSITE" id="PS50125"/>
    </source>
</evidence>
<gene>
    <name evidence="2" type="ORF">OV287_00250</name>
</gene>
<proteinExistence type="predicted"/>
<dbReference type="EMBL" id="JAPNKA010000001">
    <property type="protein sequence ID" value="MCY1072898.1"/>
    <property type="molecule type" value="Genomic_DNA"/>
</dbReference>
<reference evidence="2 3" key="1">
    <citation type="submission" date="2022-11" db="EMBL/GenBank/DDBJ databases">
        <title>Minimal conservation of predation-associated metabolite biosynthetic gene clusters underscores biosynthetic potential of Myxococcota including descriptions for ten novel species: Archangium lansinium sp. nov., Myxococcus landrumus sp. nov., Nannocystis bai.</title>
        <authorList>
            <person name="Ahearne A."/>
            <person name="Stevens C."/>
            <person name="Phillips K."/>
        </authorList>
    </citation>
    <scope>NUCLEOTIDE SEQUENCE [LARGE SCALE GENOMIC DNA]</scope>
    <source>
        <strain evidence="2 3">MIWBW</strain>
    </source>
</reference>
<protein>
    <submittedName>
        <fullName evidence="2">Adenylate/guanylate cyclase domain-containing protein</fullName>
    </submittedName>
</protein>
<dbReference type="InterPro" id="IPR001054">
    <property type="entry name" value="A/G_cyclase"/>
</dbReference>
<dbReference type="RefSeq" id="WP_267531921.1">
    <property type="nucleotide sequence ID" value="NZ_JAPNKA010000001.1"/>
</dbReference>